<evidence type="ECO:0000313" key="2">
    <source>
        <dbReference type="Proteomes" id="UP001291623"/>
    </source>
</evidence>
<gene>
    <name evidence="1" type="ORF">RND71_030669</name>
</gene>
<comment type="caution">
    <text evidence="1">The sequence shown here is derived from an EMBL/GenBank/DDBJ whole genome shotgun (WGS) entry which is preliminary data.</text>
</comment>
<name>A0AAE1V5Q0_9SOLA</name>
<evidence type="ECO:0000313" key="1">
    <source>
        <dbReference type="EMBL" id="KAK4351356.1"/>
    </source>
</evidence>
<protein>
    <submittedName>
        <fullName evidence="1">Uncharacterized protein</fullName>
    </submittedName>
</protein>
<keyword evidence="2" id="KW-1185">Reference proteome</keyword>
<sequence>MCRLGNVYGKLCRRERLESCKACRARKWCKGKAWWDTLAQNGAFAPKLGRLAHMPHTWGGYAFVGQVESRSGLDYRIVGEPRAETQWWKITPVTTGIKSTASRAYQAVRRTQNFTKGWNS</sequence>
<dbReference type="AlphaFoldDB" id="A0AAE1V5Q0"/>
<dbReference type="EMBL" id="JAVYJV010000016">
    <property type="protein sequence ID" value="KAK4351356.1"/>
    <property type="molecule type" value="Genomic_DNA"/>
</dbReference>
<reference evidence="1" key="1">
    <citation type="submission" date="2023-12" db="EMBL/GenBank/DDBJ databases">
        <title>Genome assembly of Anisodus tanguticus.</title>
        <authorList>
            <person name="Wang Y.-J."/>
        </authorList>
    </citation>
    <scope>NUCLEOTIDE SEQUENCE</scope>
    <source>
        <strain evidence="1">KB-2021</strain>
        <tissue evidence="1">Leaf</tissue>
    </source>
</reference>
<accession>A0AAE1V5Q0</accession>
<dbReference type="Proteomes" id="UP001291623">
    <property type="component" value="Unassembled WGS sequence"/>
</dbReference>
<organism evidence="1 2">
    <name type="scientific">Anisodus tanguticus</name>
    <dbReference type="NCBI Taxonomy" id="243964"/>
    <lineage>
        <taxon>Eukaryota</taxon>
        <taxon>Viridiplantae</taxon>
        <taxon>Streptophyta</taxon>
        <taxon>Embryophyta</taxon>
        <taxon>Tracheophyta</taxon>
        <taxon>Spermatophyta</taxon>
        <taxon>Magnoliopsida</taxon>
        <taxon>eudicotyledons</taxon>
        <taxon>Gunneridae</taxon>
        <taxon>Pentapetalae</taxon>
        <taxon>asterids</taxon>
        <taxon>lamiids</taxon>
        <taxon>Solanales</taxon>
        <taxon>Solanaceae</taxon>
        <taxon>Solanoideae</taxon>
        <taxon>Hyoscyameae</taxon>
        <taxon>Anisodus</taxon>
    </lineage>
</organism>
<proteinExistence type="predicted"/>